<dbReference type="EMBL" id="CVQI01029446">
    <property type="protein sequence ID" value="CRK36813.1"/>
    <property type="molecule type" value="Genomic_DNA"/>
</dbReference>
<name>A0A0G4MRE4_VERLO</name>
<protein>
    <submittedName>
        <fullName evidence="1">Uncharacterized protein</fullName>
    </submittedName>
</protein>
<sequence>MSMPRDFPAYSIGRVGLTESLPDGTHRPVQENSLEFAGLAFAANQGLIILNKPNGFRTLRALGESVVRNWARSPVPFIFQGDPRQMGAYVAIFLRDVAADFPRIFVEPMPSRAAIAETRRLPGSLFWNGDLNQLRPKGLGALYFNRNGGGSSPQAKKMSARHRSHLFMFSLAMAHELTHLFVAYLAQGNLEDAAYTPPEVSFANYGSVPGDAGEVRGESGRWLESQLWGGAIEFYRDIEDDDGQ</sequence>
<proteinExistence type="predicted"/>
<dbReference type="Proteomes" id="UP000045706">
    <property type="component" value="Unassembled WGS sequence"/>
</dbReference>
<reference evidence="2" key="1">
    <citation type="submission" date="2015-05" db="EMBL/GenBank/DDBJ databases">
        <authorList>
            <person name="Fogelqvist Johan"/>
        </authorList>
    </citation>
    <scope>NUCLEOTIDE SEQUENCE [LARGE SCALE GENOMIC DNA]</scope>
</reference>
<accession>A0A0G4MRE4</accession>
<feature type="non-terminal residue" evidence="1">
    <location>
        <position position="244"/>
    </location>
</feature>
<evidence type="ECO:0000313" key="2">
    <source>
        <dbReference type="Proteomes" id="UP000045706"/>
    </source>
</evidence>
<dbReference type="AlphaFoldDB" id="A0A0G4MRE4"/>
<gene>
    <name evidence="1" type="ORF">BN1723_015135</name>
</gene>
<evidence type="ECO:0000313" key="1">
    <source>
        <dbReference type="EMBL" id="CRK36813.1"/>
    </source>
</evidence>
<organism evidence="1 2">
    <name type="scientific">Verticillium longisporum</name>
    <name type="common">Verticillium dahliae var. longisporum</name>
    <dbReference type="NCBI Taxonomy" id="100787"/>
    <lineage>
        <taxon>Eukaryota</taxon>
        <taxon>Fungi</taxon>
        <taxon>Dikarya</taxon>
        <taxon>Ascomycota</taxon>
        <taxon>Pezizomycotina</taxon>
        <taxon>Sordariomycetes</taxon>
        <taxon>Hypocreomycetidae</taxon>
        <taxon>Glomerellales</taxon>
        <taxon>Plectosphaerellaceae</taxon>
        <taxon>Verticillium</taxon>
    </lineage>
</organism>